<comment type="caution">
    <text evidence="3">The sequence shown here is derived from an EMBL/GenBank/DDBJ whole genome shotgun (WGS) entry which is preliminary data.</text>
</comment>
<dbReference type="AlphaFoldDB" id="A0A5C5ZFR5"/>
<dbReference type="InterPro" id="IPR012902">
    <property type="entry name" value="N_methyl_site"/>
</dbReference>
<dbReference type="PANTHER" id="PTHR30093">
    <property type="entry name" value="GENERAL SECRETION PATHWAY PROTEIN G"/>
    <property type="match status" value="1"/>
</dbReference>
<keyword evidence="4" id="KW-1185">Reference proteome</keyword>
<dbReference type="InterPro" id="IPR045584">
    <property type="entry name" value="Pilin-like"/>
</dbReference>
<keyword evidence="1" id="KW-1133">Transmembrane helix</keyword>
<dbReference type="NCBIfam" id="TIGR02532">
    <property type="entry name" value="IV_pilin_GFxxxE"/>
    <property type="match status" value="1"/>
</dbReference>
<dbReference type="SUPFAM" id="SSF54523">
    <property type="entry name" value="Pili subunits"/>
    <property type="match status" value="1"/>
</dbReference>
<dbReference type="OrthoDB" id="255848at2"/>
<dbReference type="Gene3D" id="3.30.700.10">
    <property type="entry name" value="Glycoprotein, Type 4 Pilin"/>
    <property type="match status" value="1"/>
</dbReference>
<evidence type="ECO:0000256" key="1">
    <source>
        <dbReference type="SAM" id="Phobius"/>
    </source>
</evidence>
<name>A0A5C5ZFR5_9BACT</name>
<gene>
    <name evidence="3" type="ORF">Pla123a_07570</name>
</gene>
<accession>A0A5C5ZFR5</accession>
<dbReference type="PROSITE" id="PS00409">
    <property type="entry name" value="PROKAR_NTER_METHYL"/>
    <property type="match status" value="1"/>
</dbReference>
<evidence type="ECO:0000313" key="4">
    <source>
        <dbReference type="Proteomes" id="UP000318478"/>
    </source>
</evidence>
<protein>
    <submittedName>
        <fullName evidence="3">Putative major pilin subunit</fullName>
    </submittedName>
</protein>
<evidence type="ECO:0000259" key="2">
    <source>
        <dbReference type="Pfam" id="PF07596"/>
    </source>
</evidence>
<keyword evidence="1" id="KW-0472">Membrane</keyword>
<feature type="domain" description="DUF1559" evidence="2">
    <location>
        <begin position="53"/>
        <end position="302"/>
    </location>
</feature>
<dbReference type="EMBL" id="SJPO01000001">
    <property type="protein sequence ID" value="TWT85950.1"/>
    <property type="molecule type" value="Genomic_DNA"/>
</dbReference>
<dbReference type="InterPro" id="IPR011453">
    <property type="entry name" value="DUF1559"/>
</dbReference>
<proteinExistence type="predicted"/>
<dbReference type="Pfam" id="PF07963">
    <property type="entry name" value="N_methyl"/>
    <property type="match status" value="1"/>
</dbReference>
<dbReference type="PANTHER" id="PTHR30093:SF2">
    <property type="entry name" value="TYPE II SECRETION SYSTEM PROTEIN H"/>
    <property type="match status" value="1"/>
</dbReference>
<dbReference type="Proteomes" id="UP000318478">
    <property type="component" value="Unassembled WGS sequence"/>
</dbReference>
<feature type="transmembrane region" description="Helical" evidence="1">
    <location>
        <begin position="29"/>
        <end position="52"/>
    </location>
</feature>
<organism evidence="3 4">
    <name type="scientific">Posidoniimonas polymericola</name>
    <dbReference type="NCBI Taxonomy" id="2528002"/>
    <lineage>
        <taxon>Bacteria</taxon>
        <taxon>Pseudomonadati</taxon>
        <taxon>Planctomycetota</taxon>
        <taxon>Planctomycetia</taxon>
        <taxon>Pirellulales</taxon>
        <taxon>Lacipirellulaceae</taxon>
        <taxon>Posidoniimonas</taxon>
    </lineage>
</organism>
<evidence type="ECO:0000313" key="3">
    <source>
        <dbReference type="EMBL" id="TWT85950.1"/>
    </source>
</evidence>
<dbReference type="RefSeq" id="WP_146584168.1">
    <property type="nucleotide sequence ID" value="NZ_SJPO01000001.1"/>
</dbReference>
<keyword evidence="1" id="KW-0812">Transmembrane</keyword>
<reference evidence="3 4" key="1">
    <citation type="submission" date="2019-02" db="EMBL/GenBank/DDBJ databases">
        <title>Deep-cultivation of Planctomycetes and their phenomic and genomic characterization uncovers novel biology.</title>
        <authorList>
            <person name="Wiegand S."/>
            <person name="Jogler M."/>
            <person name="Boedeker C."/>
            <person name="Pinto D."/>
            <person name="Vollmers J."/>
            <person name="Rivas-Marin E."/>
            <person name="Kohn T."/>
            <person name="Peeters S.H."/>
            <person name="Heuer A."/>
            <person name="Rast P."/>
            <person name="Oberbeckmann S."/>
            <person name="Bunk B."/>
            <person name="Jeske O."/>
            <person name="Meyerdierks A."/>
            <person name="Storesund J.E."/>
            <person name="Kallscheuer N."/>
            <person name="Luecker S."/>
            <person name="Lage O.M."/>
            <person name="Pohl T."/>
            <person name="Merkel B.J."/>
            <person name="Hornburger P."/>
            <person name="Mueller R.-W."/>
            <person name="Bruemmer F."/>
            <person name="Labrenz M."/>
            <person name="Spormann A.M."/>
            <person name="Op Den Camp H."/>
            <person name="Overmann J."/>
            <person name="Amann R."/>
            <person name="Jetten M.S.M."/>
            <person name="Mascher T."/>
            <person name="Medema M.H."/>
            <person name="Devos D.P."/>
            <person name="Kaster A.-K."/>
            <person name="Ovreas L."/>
            <person name="Rohde M."/>
            <person name="Galperin M.Y."/>
            <person name="Jogler C."/>
        </authorList>
    </citation>
    <scope>NUCLEOTIDE SEQUENCE [LARGE SCALE GENOMIC DNA]</scope>
    <source>
        <strain evidence="3 4">Pla123a</strain>
    </source>
</reference>
<dbReference type="Pfam" id="PF07596">
    <property type="entry name" value="SBP_bac_10"/>
    <property type="match status" value="1"/>
</dbReference>
<sequence>MSAALLPGWKRRYCCVSSRGVVEWRRRGFTLVELLVVIAIIGVLVALLLPAVQAAREAARRSTCTNKLKQLALATQNYATTRSGELPPGTPGQGKHGVFTYLLPYIEQESLFDQIDLETTTYSARNDPMRFEVVDDYVCPSYPESPLIRDDPSASKNGALTTYQGNGGAFVEVRQERDPSPNYGALARNGVFRWGEKNRKLREVTDGLSNTYLFGEFVHTDRLPGLYSELPGNIRPWMGSPLLSGDNRVSYESKVAALTPNTPIDREADQWPFNHLPFGSFHPGGTLFSRLDGSVDFLVDGISLDLFKAGCSVSGGEVLDQ</sequence>